<proteinExistence type="predicted"/>
<dbReference type="SMART" id="SM00448">
    <property type="entry name" value="REC"/>
    <property type="match status" value="1"/>
</dbReference>
<dbReference type="InterPro" id="IPR004358">
    <property type="entry name" value="Sig_transdc_His_kin-like_C"/>
</dbReference>
<dbReference type="Gene3D" id="1.10.287.130">
    <property type="match status" value="1"/>
</dbReference>
<evidence type="ECO:0000259" key="13">
    <source>
        <dbReference type="PROSITE" id="PS51833"/>
    </source>
</evidence>
<dbReference type="PROSITE" id="PS50110">
    <property type="entry name" value="RESPONSE_REGULATORY"/>
    <property type="match status" value="1"/>
</dbReference>
<dbReference type="PANTHER" id="PTHR43065:SF10">
    <property type="entry name" value="PEROXIDE STRESS-ACTIVATED HISTIDINE KINASE MAK3"/>
    <property type="match status" value="1"/>
</dbReference>
<feature type="region of interest" description="Disordered" evidence="10">
    <location>
        <begin position="1"/>
        <end position="22"/>
    </location>
</feature>
<dbReference type="PANTHER" id="PTHR43065">
    <property type="entry name" value="SENSOR HISTIDINE KINASE"/>
    <property type="match status" value="1"/>
</dbReference>
<evidence type="ECO:0000256" key="5">
    <source>
        <dbReference type="ARBA" id="ARBA00022741"/>
    </source>
</evidence>
<dbReference type="SUPFAM" id="SSF55874">
    <property type="entry name" value="ATPase domain of HSP90 chaperone/DNA topoisomerase II/histidine kinase"/>
    <property type="match status" value="1"/>
</dbReference>
<feature type="domain" description="HDOD" evidence="13">
    <location>
        <begin position="38"/>
        <end position="234"/>
    </location>
</feature>
<dbReference type="Proteomes" id="UP000198635">
    <property type="component" value="Unassembled WGS sequence"/>
</dbReference>
<feature type="domain" description="Response regulatory" evidence="12">
    <location>
        <begin position="793"/>
        <end position="907"/>
    </location>
</feature>
<evidence type="ECO:0000256" key="10">
    <source>
        <dbReference type="SAM" id="MobiDB-lite"/>
    </source>
</evidence>
<dbReference type="AlphaFoldDB" id="A0A1I3WAU3"/>
<dbReference type="PRINTS" id="PR00344">
    <property type="entry name" value="BCTRLSENSOR"/>
</dbReference>
<dbReference type="Gene3D" id="3.40.50.2300">
    <property type="match status" value="1"/>
</dbReference>
<dbReference type="InterPro" id="IPR003661">
    <property type="entry name" value="HisK_dim/P_dom"/>
</dbReference>
<keyword evidence="4" id="KW-0808">Transferase</keyword>
<feature type="domain" description="Histidine kinase" evidence="11">
    <location>
        <begin position="556"/>
        <end position="767"/>
    </location>
</feature>
<dbReference type="InterPro" id="IPR005467">
    <property type="entry name" value="His_kinase_dom"/>
</dbReference>
<dbReference type="InterPro" id="IPR036097">
    <property type="entry name" value="HisK_dim/P_sf"/>
</dbReference>
<feature type="modified residue" description="4-aspartylphosphate" evidence="9">
    <location>
        <position position="842"/>
    </location>
</feature>
<dbReference type="EMBL" id="FORX01000012">
    <property type="protein sequence ID" value="SFK03571.1"/>
    <property type="molecule type" value="Genomic_DNA"/>
</dbReference>
<feature type="compositionally biased region" description="Basic and acidic residues" evidence="10">
    <location>
        <begin position="8"/>
        <end position="22"/>
    </location>
</feature>
<sequence length="915" mass="100252">MDTSFSHHGPDPGHSEKSASVPVEDRSLRVILQQIEALPSLPAVANTILGQVLTRDFEHSKLARIIETDPAMTVKVLEHANSATYVTRGQVAQVEQGLNRLGSKVVQTLMLSMLIKDSLIKGDKKSEAIQTAHWKHSLATAVFASLIAAKIAPALTGEAFGAGIMHDIGGIFLQLHLQEQYDQVMERMEELYEPVLTAEQEVFKTDHTAVGRWIAEKWKLPASMTDAIWLHHHSASALEAFKDNARLVAIVALANILAHSTLMDSPRVMTHEKQRQLGLQKMLGLGEKELQSILGAFAPAFAERAEPFELDGDQVGLFLSSLQKANQHLMRMSLDLEQANGRLEDAHRFTSMGSTVGLKMSKARTSDEVFESAAMCMHESVGVRGGFVYWVVPAERVMQGLIWNGNGNRRVISYSLDGDGLPALDGGATLPDNLKAILLTHHERHEGASLMDRELRLKQFFVVRGYCLFPLVGSDFTGEICILRSSERPPKMTPQEYMGYSQVSCVASASLDRVRLFDSLQVRADELSLALWKNQQINLQLLQTERLAAVGQLAAGAAHEINNPLAIISARTQLLESRENDEKKRRDLHQISEQIERISSILQSLMGFARPNAPQVTKLDINSLLLKIIGLVESIFQTHRIPIVQKLTPDLPLILADANQLEQVFLNLVINAQHAMEKEGGVLTVSSAFLPDGKRISISVKDTGTGISPENLSRIFDPFFSTKSEGKGTGLGLSTAYGIVTNHYGEIKVVSAPGEGAEMIVILPVSTPVTKPEKPVVRQATECAMPTPALGHRILVVDDEQHIRDILSETLREAGYVVETAPNGEEGVLKLRSASFDLILLDIRMPIHSGLDVLKLLRRNGGAPPVMIITGLASSDELDEALRLGAAKCIRKPFHLKTLLSDISGILHSGCPTNN</sequence>
<protein>
    <recommendedName>
        <fullName evidence="2">histidine kinase</fullName>
        <ecNumber evidence="2">2.7.13.3</ecNumber>
    </recommendedName>
</protein>
<evidence type="ECO:0000256" key="9">
    <source>
        <dbReference type="PROSITE-ProRule" id="PRU00169"/>
    </source>
</evidence>
<dbReference type="Gene3D" id="1.10.3210.10">
    <property type="entry name" value="Hypothetical protein af1432"/>
    <property type="match status" value="1"/>
</dbReference>
<keyword evidence="15" id="KW-1185">Reference proteome</keyword>
<dbReference type="GO" id="GO:0000155">
    <property type="term" value="F:phosphorelay sensor kinase activity"/>
    <property type="evidence" value="ECO:0007669"/>
    <property type="project" value="InterPro"/>
</dbReference>
<evidence type="ECO:0000259" key="11">
    <source>
        <dbReference type="PROSITE" id="PS50109"/>
    </source>
</evidence>
<dbReference type="InterPro" id="IPR013976">
    <property type="entry name" value="HDOD"/>
</dbReference>
<dbReference type="GO" id="GO:0005524">
    <property type="term" value="F:ATP binding"/>
    <property type="evidence" value="ECO:0007669"/>
    <property type="project" value="UniProtKB-KW"/>
</dbReference>
<dbReference type="PROSITE" id="PS50109">
    <property type="entry name" value="HIS_KIN"/>
    <property type="match status" value="1"/>
</dbReference>
<dbReference type="InterPro" id="IPR011006">
    <property type="entry name" value="CheY-like_superfamily"/>
</dbReference>
<evidence type="ECO:0000259" key="12">
    <source>
        <dbReference type="PROSITE" id="PS50110"/>
    </source>
</evidence>
<dbReference type="PROSITE" id="PS51833">
    <property type="entry name" value="HDOD"/>
    <property type="match status" value="1"/>
</dbReference>
<dbReference type="SMART" id="SM00388">
    <property type="entry name" value="HisKA"/>
    <property type="match status" value="1"/>
</dbReference>
<keyword evidence="7" id="KW-0067">ATP-binding</keyword>
<dbReference type="InterPro" id="IPR036890">
    <property type="entry name" value="HATPase_C_sf"/>
</dbReference>
<keyword evidence="8" id="KW-0902">Two-component regulatory system</keyword>
<evidence type="ECO:0000256" key="2">
    <source>
        <dbReference type="ARBA" id="ARBA00012438"/>
    </source>
</evidence>
<keyword evidence="6 14" id="KW-0418">Kinase</keyword>
<accession>A0A1I3WAU3</accession>
<dbReference type="CDD" id="cd00082">
    <property type="entry name" value="HisKA"/>
    <property type="match status" value="1"/>
</dbReference>
<evidence type="ECO:0000256" key="7">
    <source>
        <dbReference type="ARBA" id="ARBA00022840"/>
    </source>
</evidence>
<organism evidence="14 15">
    <name type="scientific">Desulfomicrobium apsheronum</name>
    <dbReference type="NCBI Taxonomy" id="52560"/>
    <lineage>
        <taxon>Bacteria</taxon>
        <taxon>Pseudomonadati</taxon>
        <taxon>Thermodesulfobacteriota</taxon>
        <taxon>Desulfovibrionia</taxon>
        <taxon>Desulfovibrionales</taxon>
        <taxon>Desulfomicrobiaceae</taxon>
        <taxon>Desulfomicrobium</taxon>
    </lineage>
</organism>
<keyword evidence="5" id="KW-0547">Nucleotide-binding</keyword>
<evidence type="ECO:0000313" key="15">
    <source>
        <dbReference type="Proteomes" id="UP000198635"/>
    </source>
</evidence>
<comment type="catalytic activity">
    <reaction evidence="1">
        <text>ATP + protein L-histidine = ADP + protein N-phospho-L-histidine.</text>
        <dbReference type="EC" id="2.7.13.3"/>
    </reaction>
</comment>
<evidence type="ECO:0000256" key="6">
    <source>
        <dbReference type="ARBA" id="ARBA00022777"/>
    </source>
</evidence>
<dbReference type="InterPro" id="IPR003594">
    <property type="entry name" value="HATPase_dom"/>
</dbReference>
<keyword evidence="3 9" id="KW-0597">Phosphoprotein</keyword>
<evidence type="ECO:0000256" key="4">
    <source>
        <dbReference type="ARBA" id="ARBA00022679"/>
    </source>
</evidence>
<dbReference type="SUPFAM" id="SSF52172">
    <property type="entry name" value="CheY-like"/>
    <property type="match status" value="1"/>
</dbReference>
<dbReference type="Gene3D" id="3.30.565.10">
    <property type="entry name" value="Histidine kinase-like ATPase, C-terminal domain"/>
    <property type="match status" value="1"/>
</dbReference>
<dbReference type="SMART" id="SM00387">
    <property type="entry name" value="HATPase_c"/>
    <property type="match status" value="1"/>
</dbReference>
<gene>
    <name evidence="14" type="ORF">SAMN04488082_11279</name>
</gene>
<evidence type="ECO:0000256" key="3">
    <source>
        <dbReference type="ARBA" id="ARBA00022553"/>
    </source>
</evidence>
<dbReference type="CDD" id="cd17574">
    <property type="entry name" value="REC_OmpR"/>
    <property type="match status" value="1"/>
</dbReference>
<dbReference type="Pfam" id="PF08668">
    <property type="entry name" value="HDOD"/>
    <property type="match status" value="1"/>
</dbReference>
<reference evidence="15" key="1">
    <citation type="submission" date="2016-10" db="EMBL/GenBank/DDBJ databases">
        <authorList>
            <person name="Varghese N."/>
            <person name="Submissions S."/>
        </authorList>
    </citation>
    <scope>NUCLEOTIDE SEQUENCE [LARGE SCALE GENOMIC DNA]</scope>
    <source>
        <strain evidence="15">DSM 5918</strain>
    </source>
</reference>
<dbReference type="SUPFAM" id="SSF47384">
    <property type="entry name" value="Homodimeric domain of signal transducing histidine kinase"/>
    <property type="match status" value="1"/>
</dbReference>
<name>A0A1I3WAU3_9BACT</name>
<dbReference type="Pfam" id="PF00512">
    <property type="entry name" value="HisKA"/>
    <property type="match status" value="1"/>
</dbReference>
<evidence type="ECO:0000256" key="8">
    <source>
        <dbReference type="ARBA" id="ARBA00023012"/>
    </source>
</evidence>
<dbReference type="InterPro" id="IPR001789">
    <property type="entry name" value="Sig_transdc_resp-reg_receiver"/>
</dbReference>
<dbReference type="EC" id="2.7.13.3" evidence="2"/>
<evidence type="ECO:0000256" key="1">
    <source>
        <dbReference type="ARBA" id="ARBA00000085"/>
    </source>
</evidence>
<dbReference type="SUPFAM" id="SSF109604">
    <property type="entry name" value="HD-domain/PDEase-like"/>
    <property type="match status" value="1"/>
</dbReference>
<dbReference type="RefSeq" id="WP_177193149.1">
    <property type="nucleotide sequence ID" value="NZ_FORX01000012.1"/>
</dbReference>
<dbReference type="Pfam" id="PF02518">
    <property type="entry name" value="HATPase_c"/>
    <property type="match status" value="1"/>
</dbReference>
<evidence type="ECO:0000313" key="14">
    <source>
        <dbReference type="EMBL" id="SFK03571.1"/>
    </source>
</evidence>
<dbReference type="STRING" id="52560.SAMN04488082_11279"/>
<dbReference type="Pfam" id="PF00072">
    <property type="entry name" value="Response_reg"/>
    <property type="match status" value="1"/>
</dbReference>